<name>A0A919WEM0_9BACI</name>
<evidence type="ECO:0000313" key="2">
    <source>
        <dbReference type="Proteomes" id="UP000682111"/>
    </source>
</evidence>
<dbReference type="RefSeq" id="WP_095306757.1">
    <property type="nucleotide sequence ID" value="NZ_BORC01000001.1"/>
</dbReference>
<protein>
    <submittedName>
        <fullName evidence="1">Uncharacterized protein</fullName>
    </submittedName>
</protein>
<dbReference type="EMBL" id="BORC01000001">
    <property type="protein sequence ID" value="GIN60536.1"/>
    <property type="molecule type" value="Genomic_DNA"/>
</dbReference>
<gene>
    <name evidence="1" type="ORF">J27TS8_05290</name>
</gene>
<proteinExistence type="predicted"/>
<dbReference type="Proteomes" id="UP000682111">
    <property type="component" value="Unassembled WGS sequence"/>
</dbReference>
<organism evidence="1 2">
    <name type="scientific">Robertmurraya siralis</name>
    <dbReference type="NCBI Taxonomy" id="77777"/>
    <lineage>
        <taxon>Bacteria</taxon>
        <taxon>Bacillati</taxon>
        <taxon>Bacillota</taxon>
        <taxon>Bacilli</taxon>
        <taxon>Bacillales</taxon>
        <taxon>Bacillaceae</taxon>
        <taxon>Robertmurraya</taxon>
    </lineage>
</organism>
<keyword evidence="2" id="KW-1185">Reference proteome</keyword>
<comment type="caution">
    <text evidence="1">The sequence shown here is derived from an EMBL/GenBank/DDBJ whole genome shotgun (WGS) entry which is preliminary data.</text>
</comment>
<dbReference type="AlphaFoldDB" id="A0A919WEM0"/>
<dbReference type="Pfam" id="PF23857">
    <property type="entry name" value="Phage_TAC_19"/>
    <property type="match status" value="1"/>
</dbReference>
<dbReference type="NCBIfam" id="NF047360">
    <property type="entry name" value="tail_chap_PVL"/>
    <property type="match status" value="1"/>
</dbReference>
<accession>A0A919WEM0</accession>
<sequence length="102" mass="11307">MKIELIVDGENKTFAVPFVKGRILRRALKLNKLLEGKTQLDDETIDNLAEFVCEVFENQFTVDELLDGLPLKGMLPKLQGTLVDVITEATSGIEGVSDSKNE</sequence>
<evidence type="ECO:0000313" key="1">
    <source>
        <dbReference type="EMBL" id="GIN60536.1"/>
    </source>
</evidence>
<reference evidence="1" key="1">
    <citation type="submission" date="2021-03" db="EMBL/GenBank/DDBJ databases">
        <title>Antimicrobial resistance genes in bacteria isolated from Japanese honey, and their potential for conferring macrolide and lincosamide resistance in the American foulbrood pathogen Paenibacillus larvae.</title>
        <authorList>
            <person name="Okamoto M."/>
            <person name="Kumagai M."/>
            <person name="Kanamori H."/>
            <person name="Takamatsu D."/>
        </authorList>
    </citation>
    <scope>NUCLEOTIDE SEQUENCE</scope>
    <source>
        <strain evidence="1">J27TS8</strain>
    </source>
</reference>
<dbReference type="InterPro" id="IPR057006">
    <property type="entry name" value="Phage_TAC_19"/>
</dbReference>